<dbReference type="PANTHER" id="PTHR43135">
    <property type="entry name" value="ALPHA-D-RIBOSE 1-METHYLPHOSPHONATE 5-TRIPHOSPHATE DIPHOSPHATASE"/>
    <property type="match status" value="1"/>
</dbReference>
<dbReference type="Gene3D" id="1.20.58.520">
    <property type="entry name" value="Amidohydrolase"/>
    <property type="match status" value="1"/>
</dbReference>
<dbReference type="InterPro" id="IPR032466">
    <property type="entry name" value="Metal_Hydrolase"/>
</dbReference>
<dbReference type="STRING" id="1437875.CFRA_09250"/>
<dbReference type="PANTHER" id="PTHR43135:SF3">
    <property type="entry name" value="ALPHA-D-RIBOSE 1-METHYLPHOSPHONATE 5-TRIPHOSPHATE DIPHOSPHATASE"/>
    <property type="match status" value="1"/>
</dbReference>
<dbReference type="SUPFAM" id="SSF51338">
    <property type="entry name" value="Composite domain of metallo-dependent hydrolases"/>
    <property type="match status" value="1"/>
</dbReference>
<reference evidence="2 3" key="1">
    <citation type="submission" date="2014-08" db="EMBL/GenBank/DDBJ databases">
        <title>Complete genome sequence of Corynebacterium frankenforstense ST18(T) (=DSM 45800(T)), isolated from raw cow milk.</title>
        <authorList>
            <person name="Ruckert C."/>
            <person name="Albersmeier A."/>
            <person name="Winkler A."/>
            <person name="Lipski A."/>
            <person name="Kalinowski J."/>
        </authorList>
    </citation>
    <scope>NUCLEOTIDE SEQUENCE [LARGE SCALE GENOMIC DNA]</scope>
    <source>
        <strain evidence="2 3">ST18</strain>
    </source>
</reference>
<gene>
    <name evidence="2" type="ORF">CFRA_09250</name>
</gene>
<protein>
    <recommendedName>
        <fullName evidence="1">Amidohydrolase-related domain-containing protein</fullName>
    </recommendedName>
</protein>
<dbReference type="InterPro" id="IPR051781">
    <property type="entry name" value="Metallo-dep_Hydrolase"/>
</dbReference>
<organism evidence="2 3">
    <name type="scientific">Corynebacterium frankenforstense DSM 45800</name>
    <dbReference type="NCBI Taxonomy" id="1437875"/>
    <lineage>
        <taxon>Bacteria</taxon>
        <taxon>Bacillati</taxon>
        <taxon>Actinomycetota</taxon>
        <taxon>Actinomycetes</taxon>
        <taxon>Mycobacteriales</taxon>
        <taxon>Corynebacteriaceae</taxon>
        <taxon>Corynebacterium</taxon>
    </lineage>
</organism>
<dbReference type="EMBL" id="CP009247">
    <property type="protein sequence ID" value="APT89404.1"/>
    <property type="molecule type" value="Genomic_DNA"/>
</dbReference>
<dbReference type="KEGG" id="cfk:CFRA_09250"/>
<dbReference type="Proteomes" id="UP000185434">
    <property type="component" value="Chromosome"/>
</dbReference>
<sequence>MSEHLCNVRLFTGREITAPTTLSMDGGVITAIGERITDPAARITDVGGAVALPGLIDSHLHLYRRRDLETLADFGVTTAVDMASWPPERTNALRRQRHCATFLSAGVPFIGPAGPHAKFDMPAYATVTDPAEVPAGVERRLADGSDFIKIVLEAPGDGGPAPEIADAVVVAAHEKGARVVAHTAAHGAVETALRAGVDVITHLPMDEPVDAELAARLADAGTLSIPTMTMMKVMSVVPGRRYATAAESLRALRAAGIPVLAGTDSINVPRTPVNIRLGHNLHHELELLVEAGWSPLEALLAATEVPAEHWGLPDRGRLRPGARADILLCGDDPLADISRTRDVRGVYVLGERVV</sequence>
<dbReference type="Pfam" id="PF01979">
    <property type="entry name" value="Amidohydro_1"/>
    <property type="match status" value="1"/>
</dbReference>
<dbReference type="AlphaFoldDB" id="A0A1L7CU63"/>
<dbReference type="Gene3D" id="3.30.110.90">
    <property type="entry name" value="Amidohydrolase"/>
    <property type="match status" value="1"/>
</dbReference>
<evidence type="ECO:0000313" key="2">
    <source>
        <dbReference type="EMBL" id="APT89404.1"/>
    </source>
</evidence>
<proteinExistence type="predicted"/>
<accession>A0A1L7CU63</accession>
<dbReference type="InterPro" id="IPR011059">
    <property type="entry name" value="Metal-dep_hydrolase_composite"/>
</dbReference>
<name>A0A1L7CU63_9CORY</name>
<dbReference type="Gene3D" id="3.40.50.10910">
    <property type="entry name" value="Amidohydrolase"/>
    <property type="match status" value="1"/>
</dbReference>
<dbReference type="GO" id="GO:0016810">
    <property type="term" value="F:hydrolase activity, acting on carbon-nitrogen (but not peptide) bonds"/>
    <property type="evidence" value="ECO:0007669"/>
    <property type="project" value="InterPro"/>
</dbReference>
<keyword evidence="3" id="KW-1185">Reference proteome</keyword>
<evidence type="ECO:0000259" key="1">
    <source>
        <dbReference type="Pfam" id="PF01979"/>
    </source>
</evidence>
<dbReference type="Gene3D" id="2.30.40.10">
    <property type="entry name" value="Urease, subunit C, domain 1"/>
    <property type="match status" value="1"/>
</dbReference>
<dbReference type="InterPro" id="IPR006680">
    <property type="entry name" value="Amidohydro-rel"/>
</dbReference>
<dbReference type="SUPFAM" id="SSF51556">
    <property type="entry name" value="Metallo-dependent hydrolases"/>
    <property type="match status" value="1"/>
</dbReference>
<feature type="domain" description="Amidohydrolase-related" evidence="1">
    <location>
        <begin position="51"/>
        <end position="353"/>
    </location>
</feature>
<dbReference type="RefSeq" id="WP_075664397.1">
    <property type="nucleotide sequence ID" value="NZ_CP009247.1"/>
</dbReference>
<evidence type="ECO:0000313" key="3">
    <source>
        <dbReference type="Proteomes" id="UP000185434"/>
    </source>
</evidence>